<gene>
    <name evidence="1" type="ORF">CALVIDRAFT_392861</name>
</gene>
<evidence type="ECO:0000313" key="1">
    <source>
        <dbReference type="EMBL" id="KZO90467.1"/>
    </source>
</evidence>
<reference evidence="1 2" key="1">
    <citation type="journal article" date="2016" name="Mol. Biol. Evol.">
        <title>Comparative Genomics of Early-Diverging Mushroom-Forming Fungi Provides Insights into the Origins of Lignocellulose Decay Capabilities.</title>
        <authorList>
            <person name="Nagy L.G."/>
            <person name="Riley R."/>
            <person name="Tritt A."/>
            <person name="Adam C."/>
            <person name="Daum C."/>
            <person name="Floudas D."/>
            <person name="Sun H."/>
            <person name="Yadav J.S."/>
            <person name="Pangilinan J."/>
            <person name="Larsson K.H."/>
            <person name="Matsuura K."/>
            <person name="Barry K."/>
            <person name="Labutti K."/>
            <person name="Kuo R."/>
            <person name="Ohm R.A."/>
            <person name="Bhattacharya S.S."/>
            <person name="Shirouzu T."/>
            <person name="Yoshinaga Y."/>
            <person name="Martin F.M."/>
            <person name="Grigoriev I.V."/>
            <person name="Hibbett D.S."/>
        </authorList>
    </citation>
    <scope>NUCLEOTIDE SEQUENCE [LARGE SCALE GENOMIC DNA]</scope>
    <source>
        <strain evidence="1 2">TUFC12733</strain>
    </source>
</reference>
<protein>
    <submittedName>
        <fullName evidence="1">Uncharacterized protein</fullName>
    </submittedName>
</protein>
<dbReference type="EMBL" id="KV417341">
    <property type="protein sequence ID" value="KZO90467.1"/>
    <property type="molecule type" value="Genomic_DNA"/>
</dbReference>
<accession>A0A167GEB9</accession>
<sequence length="150" mass="16615">MDGIVRILEKGIEIAGCERLPTHDTRMDQEAARPVSRPALVGWVHLRDVRMPGMRTPSLVLVTCCALFRVGKTLPHSAHLDETEESHNRLLIMITEHFLPCVCITSGTDEAAKPNHPRESMGCDVLCRPQRCLVPAAPCLPSETKKLVCI</sequence>
<keyword evidence="2" id="KW-1185">Reference proteome</keyword>
<name>A0A167GEB9_CALVF</name>
<proteinExistence type="predicted"/>
<organism evidence="1 2">
    <name type="scientific">Calocera viscosa (strain TUFC12733)</name>
    <dbReference type="NCBI Taxonomy" id="1330018"/>
    <lineage>
        <taxon>Eukaryota</taxon>
        <taxon>Fungi</taxon>
        <taxon>Dikarya</taxon>
        <taxon>Basidiomycota</taxon>
        <taxon>Agaricomycotina</taxon>
        <taxon>Dacrymycetes</taxon>
        <taxon>Dacrymycetales</taxon>
        <taxon>Dacrymycetaceae</taxon>
        <taxon>Calocera</taxon>
    </lineage>
</organism>
<evidence type="ECO:0000313" key="2">
    <source>
        <dbReference type="Proteomes" id="UP000076738"/>
    </source>
</evidence>
<dbReference type="Proteomes" id="UP000076738">
    <property type="component" value="Unassembled WGS sequence"/>
</dbReference>
<dbReference type="AlphaFoldDB" id="A0A167GEB9"/>